<dbReference type="Proteomes" id="UP001500840">
    <property type="component" value="Unassembled WGS sequence"/>
</dbReference>
<gene>
    <name evidence="2" type="ORF">GCM10023156_61210</name>
</gene>
<feature type="transmembrane region" description="Helical" evidence="1">
    <location>
        <begin position="150"/>
        <end position="171"/>
    </location>
</feature>
<feature type="transmembrane region" description="Helical" evidence="1">
    <location>
        <begin position="183"/>
        <end position="201"/>
    </location>
</feature>
<name>A0ABP8NQD5_9BACT</name>
<accession>A0ABP8NQD5</accession>
<proteinExistence type="predicted"/>
<evidence type="ECO:0000256" key="1">
    <source>
        <dbReference type="SAM" id="Phobius"/>
    </source>
</evidence>
<protein>
    <submittedName>
        <fullName evidence="2">Uncharacterized protein</fullName>
    </submittedName>
</protein>
<keyword evidence="3" id="KW-1185">Reference proteome</keyword>
<reference evidence="3" key="1">
    <citation type="journal article" date="2019" name="Int. J. Syst. Evol. Microbiol.">
        <title>The Global Catalogue of Microorganisms (GCM) 10K type strain sequencing project: providing services to taxonomists for standard genome sequencing and annotation.</title>
        <authorList>
            <consortium name="The Broad Institute Genomics Platform"/>
            <consortium name="The Broad Institute Genome Sequencing Center for Infectious Disease"/>
            <person name="Wu L."/>
            <person name="Ma J."/>
        </authorList>
    </citation>
    <scope>NUCLEOTIDE SEQUENCE [LARGE SCALE GENOMIC DNA]</scope>
    <source>
        <strain evidence="3">JCM 17759</strain>
    </source>
</reference>
<feature type="transmembrane region" description="Helical" evidence="1">
    <location>
        <begin position="19"/>
        <end position="39"/>
    </location>
</feature>
<keyword evidence="1" id="KW-0472">Membrane</keyword>
<evidence type="ECO:0000313" key="2">
    <source>
        <dbReference type="EMBL" id="GAA4469327.1"/>
    </source>
</evidence>
<sequence length="203" mass="22326">MFPLVTFDFEIKIKNSNQLVRFVAALILASVVASASLIVRSYTYSDHLTYSDVELSTDEGLFSIMIPLARLAPGHKAYNDWRTYTRHRIDEWTTDRWVTAAGGTKFRAREYFAMLGQAGNDDTISTGIFMGFGYVFVDSTLTSASRPGPLLWIVVPIWAVAAISTAAIGALLCMRARFGIRSLLLLTAIAAVILLLPTLQASP</sequence>
<keyword evidence="1" id="KW-0812">Transmembrane</keyword>
<dbReference type="EMBL" id="BAABGA010000107">
    <property type="protein sequence ID" value="GAA4469327.1"/>
    <property type="molecule type" value="Genomic_DNA"/>
</dbReference>
<keyword evidence="1" id="KW-1133">Transmembrane helix</keyword>
<comment type="caution">
    <text evidence="2">The sequence shown here is derived from an EMBL/GenBank/DDBJ whole genome shotgun (WGS) entry which is preliminary data.</text>
</comment>
<dbReference type="RefSeq" id="WP_345327441.1">
    <property type="nucleotide sequence ID" value="NZ_BAABGA010000107.1"/>
</dbReference>
<evidence type="ECO:0000313" key="3">
    <source>
        <dbReference type="Proteomes" id="UP001500840"/>
    </source>
</evidence>
<organism evidence="2 3">
    <name type="scientific">Novipirellula rosea</name>
    <dbReference type="NCBI Taxonomy" id="1031540"/>
    <lineage>
        <taxon>Bacteria</taxon>
        <taxon>Pseudomonadati</taxon>
        <taxon>Planctomycetota</taxon>
        <taxon>Planctomycetia</taxon>
        <taxon>Pirellulales</taxon>
        <taxon>Pirellulaceae</taxon>
        <taxon>Novipirellula</taxon>
    </lineage>
</organism>